<protein>
    <recommendedName>
        <fullName evidence="6">Chemotaxis protein CheY</fullName>
    </recommendedName>
</protein>
<feature type="modified residue" description="4-aspartylphosphate" evidence="1">
    <location>
        <position position="56"/>
    </location>
</feature>
<dbReference type="PATRIC" id="fig|400092.3.peg.3469"/>
<dbReference type="SMART" id="SM00850">
    <property type="entry name" value="LytTR"/>
    <property type="match status" value="1"/>
</dbReference>
<dbReference type="PROSITE" id="PS50110">
    <property type="entry name" value="RESPONSE_REGULATORY"/>
    <property type="match status" value="1"/>
</dbReference>
<dbReference type="SMART" id="SM00448">
    <property type="entry name" value="REC"/>
    <property type="match status" value="1"/>
</dbReference>
<keyword evidence="5" id="KW-1185">Reference proteome</keyword>
<dbReference type="OrthoDB" id="1646880at2"/>
<dbReference type="InterPro" id="IPR011006">
    <property type="entry name" value="CheY-like_superfamily"/>
</dbReference>
<dbReference type="HOGENOM" id="CLU_000445_14_1_10"/>
<feature type="domain" description="Response regulatory" evidence="2">
    <location>
        <begin position="3"/>
        <end position="116"/>
    </location>
</feature>
<dbReference type="Gene3D" id="3.40.50.2300">
    <property type="match status" value="1"/>
</dbReference>
<dbReference type="SUPFAM" id="SSF52172">
    <property type="entry name" value="CheY-like"/>
    <property type="match status" value="1"/>
</dbReference>
<organism evidence="4 5">
    <name type="scientific">Pontibacter korlensis</name>
    <dbReference type="NCBI Taxonomy" id="400092"/>
    <lineage>
        <taxon>Bacteria</taxon>
        <taxon>Pseudomonadati</taxon>
        <taxon>Bacteroidota</taxon>
        <taxon>Cytophagia</taxon>
        <taxon>Cytophagales</taxon>
        <taxon>Hymenobacteraceae</taxon>
        <taxon>Pontibacter</taxon>
    </lineage>
</organism>
<evidence type="ECO:0000256" key="1">
    <source>
        <dbReference type="PROSITE-ProRule" id="PRU00169"/>
    </source>
</evidence>
<evidence type="ECO:0000259" key="3">
    <source>
        <dbReference type="PROSITE" id="PS50930"/>
    </source>
</evidence>
<dbReference type="PROSITE" id="PS50930">
    <property type="entry name" value="HTH_LYTTR"/>
    <property type="match status" value="1"/>
</dbReference>
<dbReference type="Pfam" id="PF00072">
    <property type="entry name" value="Response_reg"/>
    <property type="match status" value="1"/>
</dbReference>
<keyword evidence="1" id="KW-0597">Phosphoprotein</keyword>
<dbReference type="Proteomes" id="UP000033109">
    <property type="component" value="Chromosome"/>
</dbReference>
<dbReference type="RefSeq" id="WP_046312024.1">
    <property type="nucleotide sequence ID" value="NZ_CBCSCY010000018.1"/>
</dbReference>
<proteinExistence type="predicted"/>
<evidence type="ECO:0008006" key="6">
    <source>
        <dbReference type="Google" id="ProtNLM"/>
    </source>
</evidence>
<dbReference type="Pfam" id="PF04397">
    <property type="entry name" value="LytTR"/>
    <property type="match status" value="1"/>
</dbReference>
<dbReference type="Gene3D" id="2.40.50.1020">
    <property type="entry name" value="LytTr DNA-binding domain"/>
    <property type="match status" value="1"/>
</dbReference>
<dbReference type="EMBL" id="CP009621">
    <property type="protein sequence ID" value="AKD04292.1"/>
    <property type="molecule type" value="Genomic_DNA"/>
</dbReference>
<feature type="domain" description="HTH LytTR-type" evidence="3">
    <location>
        <begin position="133"/>
        <end position="232"/>
    </location>
</feature>
<dbReference type="KEGG" id="pko:PKOR_15845"/>
<sequence length="241" mass="27655">MITCYIVDDEAHAIQILARYVEQTPGLAVVGSADNPLQALQAISTGQISPQVVFVDVDMPQLSGVELAEFLSPYSRIVFTTAYEAYALQAFDKNAVDYLLKPFTYERFLKTVQRIQHTPTPASSQREQEYFFIKSEVKGRVTRIDLKDVLYVEALENYIRIHTVQGKHVTYLTMKEMEAYLPKEHFLRVHKSYIVHTPYVRAVEGNQIIVDNKDTIPLGAIYRAEFLAEVHSRLWKSKRLP</sequence>
<dbReference type="STRING" id="400092.PKOR_15845"/>
<name>A0A0E3UXI4_9BACT</name>
<evidence type="ECO:0000259" key="2">
    <source>
        <dbReference type="PROSITE" id="PS50110"/>
    </source>
</evidence>
<dbReference type="PANTHER" id="PTHR37299">
    <property type="entry name" value="TRANSCRIPTIONAL REGULATOR-RELATED"/>
    <property type="match status" value="1"/>
</dbReference>
<accession>A0A0E3UXI4</accession>
<dbReference type="InterPro" id="IPR007492">
    <property type="entry name" value="LytTR_DNA-bd_dom"/>
</dbReference>
<dbReference type="AlphaFoldDB" id="A0A0E3UXI4"/>
<reference evidence="4 5" key="1">
    <citation type="journal article" date="2015" name="Sci. Rep.">
        <title>Unraveling adaptation of Pontibacter korlensis to radiation and infertility in desert through complete genome and comparative transcriptomic analysis.</title>
        <authorList>
            <person name="Dai J."/>
            <person name="Dai W."/>
            <person name="Qiu C."/>
            <person name="Yang Z."/>
            <person name="Zhang Y."/>
            <person name="Zhou M."/>
            <person name="Zhang L."/>
            <person name="Fang C."/>
            <person name="Gao Q."/>
            <person name="Yang Q."/>
            <person name="Li X."/>
            <person name="Wang Z."/>
            <person name="Wang Z."/>
            <person name="Jia Z."/>
            <person name="Chen X."/>
        </authorList>
    </citation>
    <scope>NUCLEOTIDE SEQUENCE [LARGE SCALE GENOMIC DNA]</scope>
    <source>
        <strain evidence="4 5">X14-1T</strain>
    </source>
</reference>
<dbReference type="PANTHER" id="PTHR37299:SF1">
    <property type="entry name" value="STAGE 0 SPORULATION PROTEIN A HOMOLOG"/>
    <property type="match status" value="1"/>
</dbReference>
<gene>
    <name evidence="4" type="ORF">PKOR_15845</name>
</gene>
<dbReference type="InterPro" id="IPR046947">
    <property type="entry name" value="LytR-like"/>
</dbReference>
<dbReference type="InterPro" id="IPR001789">
    <property type="entry name" value="Sig_transdc_resp-reg_receiver"/>
</dbReference>
<evidence type="ECO:0000313" key="5">
    <source>
        <dbReference type="Proteomes" id="UP000033109"/>
    </source>
</evidence>
<dbReference type="GO" id="GO:0003677">
    <property type="term" value="F:DNA binding"/>
    <property type="evidence" value="ECO:0007669"/>
    <property type="project" value="InterPro"/>
</dbReference>
<evidence type="ECO:0000313" key="4">
    <source>
        <dbReference type="EMBL" id="AKD04292.1"/>
    </source>
</evidence>
<dbReference type="GO" id="GO:0000156">
    <property type="term" value="F:phosphorelay response regulator activity"/>
    <property type="evidence" value="ECO:0007669"/>
    <property type="project" value="InterPro"/>
</dbReference>